<evidence type="ECO:0000259" key="8">
    <source>
        <dbReference type="PROSITE" id="PS51704"/>
    </source>
</evidence>
<protein>
    <recommendedName>
        <fullName evidence="8">GP-PDE domain-containing protein</fullName>
    </recommendedName>
</protein>
<dbReference type="GO" id="GO:0008081">
    <property type="term" value="F:phosphoric diester hydrolase activity"/>
    <property type="evidence" value="ECO:0007669"/>
    <property type="project" value="InterPro"/>
</dbReference>
<evidence type="ECO:0000256" key="3">
    <source>
        <dbReference type="ARBA" id="ARBA00022692"/>
    </source>
</evidence>
<dbReference type="SUPFAM" id="SSF51695">
    <property type="entry name" value="PLC-like phosphodiesterases"/>
    <property type="match status" value="1"/>
</dbReference>
<keyword evidence="4" id="KW-0378">Hydrolase</keyword>
<gene>
    <name evidence="9" type="ORF">DBRI00130_LOCUS20865</name>
</gene>
<comment type="subcellular location">
    <subcellularLocation>
        <location evidence="1">Membrane</location>
    </subcellularLocation>
</comment>
<dbReference type="AlphaFoldDB" id="A0A7S4RLM0"/>
<dbReference type="GO" id="GO:0046475">
    <property type="term" value="P:glycerophospholipid catabolic process"/>
    <property type="evidence" value="ECO:0007669"/>
    <property type="project" value="TreeGrafter"/>
</dbReference>
<dbReference type="InterPro" id="IPR052271">
    <property type="entry name" value="GDPD-Related"/>
</dbReference>
<sequence length="729" mass="79223">MQPQQVMVSMMVKWVKMIPFTLYPTMISSPDAFHHTSIQIRKRKKLEEDFVVVEEKETALTSSYIESASLKAYLPQTKGIHLPESISLNDAYFLTQRFKIEWRGCLACASKDFEKQTKLFWTTVFDGVESASSDSFHGDMATNKKANMIDPGDIRGALPDTALRLYLTHISAFGSSNGGSGAAGGNSGVIQSLYNHLKSIHSTSLINSEALRKLVKKFDKEMSKLGVTRQTGGIDGNGAMRLSPQLLPEVYSSNFNVGLSTVEASLALVKQHLGLDDEDEDEDDELNLGDVHAARIKFMSMDGGHGVGLAGMMGMGGDIDDDDVGKPADDVAGFFGLSRKRYDNDAILVEKRKAELRWLRKLVESVNMADDIARANGDGYTTSLISCLVGHRGFHSITDKSDKRPIENSLMAYEAAWTNGIQLCECDIVLTADDKLILAHDENFVRLALELDNPLVHKNVRELTYKEIMSLPLKSGCRPPLLIDVLRSAHVIGGDARMIVEIKPGNVEAGTALAKMFARHPNLMERCAVVMSFDAYAMQNLKRELEVVFPSLEEDRNRIPRMASPPSTSRIGSPEYQDLATAGFGTLARGTVASAGNLSLQHQHRLGVTSTSGIIPIIPTAMSIGDVPSLVTPHPAVAASAADAAQLGMSLDPSHNDLGTLGPRIDSFDFSPFGQNGRVPSKHRMIGVSGATASTQLVTTLDTSQAMAVVVPKLLLITRNGPAQNKEQV</sequence>
<dbReference type="GO" id="GO:0016020">
    <property type="term" value="C:membrane"/>
    <property type="evidence" value="ECO:0007669"/>
    <property type="project" value="UniProtKB-SubCell"/>
</dbReference>
<evidence type="ECO:0000256" key="6">
    <source>
        <dbReference type="ARBA" id="ARBA00023098"/>
    </source>
</evidence>
<evidence type="ECO:0000256" key="2">
    <source>
        <dbReference type="ARBA" id="ARBA00007277"/>
    </source>
</evidence>
<dbReference type="EMBL" id="HBNS01026510">
    <property type="protein sequence ID" value="CAE4618570.1"/>
    <property type="molecule type" value="Transcribed_RNA"/>
</dbReference>
<dbReference type="PANTHER" id="PTHR42758:SF2">
    <property type="entry name" value="PHOSPHATIDYLGLYCEROL PHOSPHOLIPASE C"/>
    <property type="match status" value="1"/>
</dbReference>
<keyword evidence="5" id="KW-1133">Transmembrane helix</keyword>
<accession>A0A7S4RLM0</accession>
<keyword evidence="3" id="KW-0812">Transmembrane</keyword>
<evidence type="ECO:0000256" key="4">
    <source>
        <dbReference type="ARBA" id="ARBA00022801"/>
    </source>
</evidence>
<organism evidence="9">
    <name type="scientific">Ditylum brightwellii</name>
    <dbReference type="NCBI Taxonomy" id="49249"/>
    <lineage>
        <taxon>Eukaryota</taxon>
        <taxon>Sar</taxon>
        <taxon>Stramenopiles</taxon>
        <taxon>Ochrophyta</taxon>
        <taxon>Bacillariophyta</taxon>
        <taxon>Mediophyceae</taxon>
        <taxon>Lithodesmiophycidae</taxon>
        <taxon>Lithodesmiales</taxon>
        <taxon>Lithodesmiaceae</taxon>
        <taxon>Ditylum</taxon>
    </lineage>
</organism>
<evidence type="ECO:0000313" key="9">
    <source>
        <dbReference type="EMBL" id="CAE4618570.1"/>
    </source>
</evidence>
<reference evidence="9" key="1">
    <citation type="submission" date="2021-01" db="EMBL/GenBank/DDBJ databases">
        <authorList>
            <person name="Corre E."/>
            <person name="Pelletier E."/>
            <person name="Niang G."/>
            <person name="Scheremetjew M."/>
            <person name="Finn R."/>
            <person name="Kale V."/>
            <person name="Holt S."/>
            <person name="Cochrane G."/>
            <person name="Meng A."/>
            <person name="Brown T."/>
            <person name="Cohen L."/>
        </authorList>
    </citation>
    <scope>NUCLEOTIDE SEQUENCE</scope>
    <source>
        <strain evidence="9">GSO104</strain>
    </source>
</reference>
<feature type="domain" description="GP-PDE" evidence="8">
    <location>
        <begin position="386"/>
        <end position="625"/>
    </location>
</feature>
<evidence type="ECO:0000256" key="1">
    <source>
        <dbReference type="ARBA" id="ARBA00004370"/>
    </source>
</evidence>
<evidence type="ECO:0000256" key="7">
    <source>
        <dbReference type="ARBA" id="ARBA00023136"/>
    </source>
</evidence>
<keyword evidence="6" id="KW-0443">Lipid metabolism</keyword>
<name>A0A7S4RLM0_9STRA</name>
<dbReference type="Gene3D" id="3.20.20.190">
    <property type="entry name" value="Phosphatidylinositol (PI) phosphodiesterase"/>
    <property type="match status" value="1"/>
</dbReference>
<dbReference type="PANTHER" id="PTHR42758">
    <property type="entry name" value="PHOSPHATIDYLGLYCEROL PHOSPHOLIPASE C"/>
    <property type="match status" value="1"/>
</dbReference>
<dbReference type="InterPro" id="IPR017946">
    <property type="entry name" value="PLC-like_Pdiesterase_TIM-brl"/>
</dbReference>
<dbReference type="PROSITE" id="PS51704">
    <property type="entry name" value="GP_PDE"/>
    <property type="match status" value="1"/>
</dbReference>
<evidence type="ECO:0000256" key="5">
    <source>
        <dbReference type="ARBA" id="ARBA00022989"/>
    </source>
</evidence>
<keyword evidence="7" id="KW-0472">Membrane</keyword>
<proteinExistence type="inferred from homology"/>
<dbReference type="InterPro" id="IPR030395">
    <property type="entry name" value="GP_PDE_dom"/>
</dbReference>
<dbReference type="GO" id="GO:0005737">
    <property type="term" value="C:cytoplasm"/>
    <property type="evidence" value="ECO:0007669"/>
    <property type="project" value="UniProtKB-ARBA"/>
</dbReference>
<comment type="similarity">
    <text evidence="2">Belongs to the glycerophosphoryl diester phosphodiesterase family.</text>
</comment>
<dbReference type="Pfam" id="PF03009">
    <property type="entry name" value="GDPD"/>
    <property type="match status" value="1"/>
</dbReference>